<organism evidence="3 4">
    <name type="scientific">Photobacterium marinum</name>
    <dbReference type="NCBI Taxonomy" id="1056511"/>
    <lineage>
        <taxon>Bacteria</taxon>
        <taxon>Pseudomonadati</taxon>
        <taxon>Pseudomonadota</taxon>
        <taxon>Gammaproteobacteria</taxon>
        <taxon>Vibrionales</taxon>
        <taxon>Vibrionaceae</taxon>
        <taxon>Photobacterium</taxon>
    </lineage>
</organism>
<dbReference type="EMBL" id="AMZO01000019">
    <property type="protein sequence ID" value="ELR65324.1"/>
    <property type="molecule type" value="Genomic_DNA"/>
</dbReference>
<dbReference type="AlphaFoldDB" id="L8JCT1"/>
<dbReference type="Gene3D" id="3.30.70.1300">
    <property type="entry name" value="VC0467-like domains"/>
    <property type="match status" value="1"/>
</dbReference>
<protein>
    <recommendedName>
        <fullName evidence="2">UPF0301 protein C942_01111</fullName>
    </recommendedName>
</protein>
<dbReference type="PANTHER" id="PTHR30327:SF1">
    <property type="entry name" value="UPF0301 PROTEIN YQGE"/>
    <property type="match status" value="1"/>
</dbReference>
<accession>L8JCT1</accession>
<evidence type="ECO:0000256" key="2">
    <source>
        <dbReference type="HAMAP-Rule" id="MF_00758"/>
    </source>
</evidence>
<sequence>MNLTNHFLVAMPSMQDPHFKGSVVYICEHNEDGAMGLVINLPIDISVGNMLEQIDIERDLPLEDPASLEQPVFNGGPVSEDRGFVLHMNLKPEHNDFSSSIDITEKLSITTSKDILALLGTSEAPEKFLVALGYAGWGAGQLEQEMAENTWLTMEADPDVVFNTPISERWDKAIARLGISSAHLSIDKGHA</sequence>
<gene>
    <name evidence="3" type="ORF">C942_01111</name>
</gene>
<dbReference type="Pfam" id="PF02622">
    <property type="entry name" value="DUF179"/>
    <property type="match status" value="1"/>
</dbReference>
<evidence type="ECO:0000313" key="4">
    <source>
        <dbReference type="Proteomes" id="UP000011134"/>
    </source>
</evidence>
<dbReference type="InterPro" id="IPR003774">
    <property type="entry name" value="AlgH-like"/>
</dbReference>
<evidence type="ECO:0000313" key="3">
    <source>
        <dbReference type="EMBL" id="ELR65324.1"/>
    </source>
</evidence>
<name>L8JCT1_9GAMM</name>
<dbReference type="OrthoDB" id="9807486at2"/>
<comment type="caution">
    <text evidence="3">The sequence shown here is derived from an EMBL/GenBank/DDBJ whole genome shotgun (WGS) entry which is preliminary data.</text>
</comment>
<dbReference type="GO" id="GO:0005829">
    <property type="term" value="C:cytosol"/>
    <property type="evidence" value="ECO:0007669"/>
    <property type="project" value="TreeGrafter"/>
</dbReference>
<dbReference type="Proteomes" id="UP000011134">
    <property type="component" value="Unassembled WGS sequence"/>
</dbReference>
<keyword evidence="4" id="KW-1185">Reference proteome</keyword>
<evidence type="ECO:0000256" key="1">
    <source>
        <dbReference type="ARBA" id="ARBA00009600"/>
    </source>
</evidence>
<dbReference type="HAMAP" id="MF_00758">
    <property type="entry name" value="UPF0301"/>
    <property type="match status" value="1"/>
</dbReference>
<dbReference type="RefSeq" id="WP_007466330.1">
    <property type="nucleotide sequence ID" value="NZ_AMZO01000019.1"/>
</dbReference>
<dbReference type="NCBIfam" id="NF001266">
    <property type="entry name" value="PRK00228.1-1"/>
    <property type="match status" value="1"/>
</dbReference>
<dbReference type="PANTHER" id="PTHR30327">
    <property type="entry name" value="UNCHARACTERIZED PROTEIN YQGE"/>
    <property type="match status" value="1"/>
</dbReference>
<reference evidence="3 4" key="1">
    <citation type="submission" date="2012-12" db="EMBL/GenBank/DDBJ databases">
        <title>Genome Assembly of Photobacterium sp. AK15.</title>
        <authorList>
            <person name="Khatri I."/>
            <person name="Vaidya B."/>
            <person name="Srinivas T.N.R."/>
            <person name="Subramanian S."/>
            <person name="Pinnaka A."/>
        </authorList>
    </citation>
    <scope>NUCLEOTIDE SEQUENCE [LARGE SCALE GENOMIC DNA]</scope>
    <source>
        <strain evidence="3 4">AK15</strain>
    </source>
</reference>
<dbReference type="Gene3D" id="3.40.1740.10">
    <property type="entry name" value="VC0467-like"/>
    <property type="match status" value="1"/>
</dbReference>
<proteinExistence type="inferred from homology"/>
<dbReference type="PATRIC" id="fig|1056511.3.peg.2604"/>
<comment type="similarity">
    <text evidence="1 2">Belongs to the UPF0301 (AlgH) family.</text>
</comment>
<dbReference type="SUPFAM" id="SSF143456">
    <property type="entry name" value="VC0467-like"/>
    <property type="match status" value="1"/>
</dbReference>